<organism evidence="4 5">
    <name type="scientific">Coffea arabica</name>
    <name type="common">Arabian coffee</name>
    <dbReference type="NCBI Taxonomy" id="13443"/>
    <lineage>
        <taxon>Eukaryota</taxon>
        <taxon>Viridiplantae</taxon>
        <taxon>Streptophyta</taxon>
        <taxon>Embryophyta</taxon>
        <taxon>Tracheophyta</taxon>
        <taxon>Spermatophyta</taxon>
        <taxon>Magnoliopsida</taxon>
        <taxon>eudicotyledons</taxon>
        <taxon>Gunneridae</taxon>
        <taxon>Pentapetalae</taxon>
        <taxon>asterids</taxon>
        <taxon>lamiids</taxon>
        <taxon>Gentianales</taxon>
        <taxon>Rubiaceae</taxon>
        <taxon>Ixoroideae</taxon>
        <taxon>Gardenieae complex</taxon>
        <taxon>Bertiereae - Coffeeae clade</taxon>
        <taxon>Coffeeae</taxon>
        <taxon>Coffea</taxon>
    </lineage>
</organism>
<keyword evidence="5" id="KW-0418">Kinase</keyword>
<dbReference type="PROSITE" id="PS50011">
    <property type="entry name" value="PROTEIN_KINASE_DOM"/>
    <property type="match status" value="1"/>
</dbReference>
<dbReference type="Pfam" id="PF07714">
    <property type="entry name" value="PK_Tyr_Ser-Thr"/>
    <property type="match status" value="1"/>
</dbReference>
<dbReference type="Proteomes" id="UP001652660">
    <property type="component" value="Chromosome 6e"/>
</dbReference>
<proteinExistence type="predicted"/>
<keyword evidence="4" id="KW-1185">Reference proteome</keyword>
<dbReference type="Gene3D" id="3.40.50.620">
    <property type="entry name" value="HUPs"/>
    <property type="match status" value="1"/>
</dbReference>
<evidence type="ECO:0000259" key="3">
    <source>
        <dbReference type="PROSITE" id="PS50011"/>
    </source>
</evidence>
<dbReference type="Gene3D" id="3.30.200.20">
    <property type="entry name" value="Phosphorylase Kinase, domain 1"/>
    <property type="match status" value="1"/>
</dbReference>
<evidence type="ECO:0000313" key="5">
    <source>
        <dbReference type="RefSeq" id="XP_071912257.1"/>
    </source>
</evidence>
<accession>A0ABM4UY93</accession>
<reference evidence="5" key="1">
    <citation type="submission" date="2025-08" db="UniProtKB">
        <authorList>
            <consortium name="RefSeq"/>
        </authorList>
    </citation>
    <scope>IDENTIFICATION</scope>
    <source>
        <tissue evidence="5">Leaves</tissue>
    </source>
</reference>
<dbReference type="GO" id="GO:0016301">
    <property type="term" value="F:kinase activity"/>
    <property type="evidence" value="ECO:0007669"/>
    <property type="project" value="UniProtKB-KW"/>
</dbReference>
<dbReference type="PANTHER" id="PTHR27001:SF790">
    <property type="entry name" value="PROTEIN KINASE DOMAIN-CONTAINING PROTEIN"/>
    <property type="match status" value="1"/>
</dbReference>
<keyword evidence="1" id="KW-0547">Nucleotide-binding</keyword>
<evidence type="ECO:0000256" key="2">
    <source>
        <dbReference type="ARBA" id="ARBA00022840"/>
    </source>
</evidence>
<dbReference type="PANTHER" id="PTHR27001">
    <property type="entry name" value="OS01G0253100 PROTEIN"/>
    <property type="match status" value="1"/>
</dbReference>
<feature type="domain" description="Protein kinase" evidence="3">
    <location>
        <begin position="292"/>
        <end position="565"/>
    </location>
</feature>
<dbReference type="InterPro" id="IPR014729">
    <property type="entry name" value="Rossmann-like_a/b/a_fold"/>
</dbReference>
<dbReference type="InterPro" id="IPR000719">
    <property type="entry name" value="Prot_kinase_dom"/>
</dbReference>
<protein>
    <submittedName>
        <fullName evidence="5">Probable serine/threonine-protein kinase PBL24</fullName>
    </submittedName>
</protein>
<evidence type="ECO:0000313" key="4">
    <source>
        <dbReference type="Proteomes" id="UP001652660"/>
    </source>
</evidence>
<evidence type="ECO:0000256" key="1">
    <source>
        <dbReference type="ARBA" id="ARBA00022741"/>
    </source>
</evidence>
<dbReference type="InterPro" id="IPR001245">
    <property type="entry name" value="Ser-Thr/Tyr_kinase_cat_dom"/>
</dbReference>
<keyword evidence="2" id="KW-0067">ATP-binding</keyword>
<sequence>MKDLIFEVLCEKDIKLLVDNRRRLKESTESVGEDGYNVDDGDEIKIGVSCCCIFLCLATGFLEAMVGSAIRNISSEAQKILVIQDASVEPCGIETVTLALRNFPLKIGDKIRLLRIVQPFRTEATCSSTGCMLLARNKSKLHSSATHRKKQNDMMKEIQLQKESLNSAKITEVRMLAEQKQVELELAVDAGSLKEIVVDTAKKFEATMVILDRHLKKFQKYFLDNLSCGILRIKRDNSIKYMREPKATEVGQSNRNQKACIRGQQEDITECYLCSLCKTRRAEIGHTRKFSYCELQFTTSNFSAKNLLADRRWKFYEGTLSDGQRIVIREHTSPTIEENEFIELVQKLGKARHENVAMLLGSCSVGSHRLLVYEYICNGSLNRHLSNKSCELTWERRVKIALGAAKALEYLHSLKIYGIMRPSNILLTHDHQPLLVNFGLAKNQYESSNQSYEARVLKTFEYMAPECEESGICKSKADVYSLGVVLLELVTGRKSIDETNGQSFLRWARPLLREKRFHELIDPALQDSHDLHQLYWMVQLTEKCLCWDPHRRCSINKVVVALTCIIQGCIMEDLSPTESELMEQIRSETRAALYT</sequence>
<keyword evidence="5" id="KW-0808">Transferase</keyword>
<gene>
    <name evidence="5" type="primary">LOC113696667</name>
</gene>
<dbReference type="RefSeq" id="XP_071912257.1">
    <property type="nucleotide sequence ID" value="XM_072056156.1"/>
</dbReference>
<dbReference type="Gene3D" id="1.10.510.10">
    <property type="entry name" value="Transferase(Phosphotransferase) domain 1"/>
    <property type="match status" value="1"/>
</dbReference>
<dbReference type="InterPro" id="IPR011009">
    <property type="entry name" value="Kinase-like_dom_sf"/>
</dbReference>
<dbReference type="GeneID" id="113696667"/>
<name>A0ABM4UY93_COFAR</name>
<dbReference type="SUPFAM" id="SSF56112">
    <property type="entry name" value="Protein kinase-like (PK-like)"/>
    <property type="match status" value="1"/>
</dbReference>